<feature type="signal peptide" evidence="2">
    <location>
        <begin position="1"/>
        <end position="31"/>
    </location>
</feature>
<comment type="caution">
    <text evidence="4">The sequence shown here is derived from an EMBL/GenBank/DDBJ whole genome shotgun (WGS) entry which is preliminary data.</text>
</comment>
<keyword evidence="1" id="KW-0472">Membrane</keyword>
<keyword evidence="1" id="KW-1133">Transmembrane helix</keyword>
<feature type="domain" description="AB hydrolase-1" evidence="3">
    <location>
        <begin position="47"/>
        <end position="278"/>
    </location>
</feature>
<evidence type="ECO:0000259" key="3">
    <source>
        <dbReference type="Pfam" id="PF12697"/>
    </source>
</evidence>
<protein>
    <submittedName>
        <fullName evidence="4">Alpha/beta fold hydrolase</fullName>
    </submittedName>
</protein>
<dbReference type="Pfam" id="PF12697">
    <property type="entry name" value="Abhydrolase_6"/>
    <property type="match status" value="1"/>
</dbReference>
<evidence type="ECO:0000256" key="1">
    <source>
        <dbReference type="SAM" id="Phobius"/>
    </source>
</evidence>
<dbReference type="Proteomes" id="UP001596156">
    <property type="component" value="Unassembled WGS sequence"/>
</dbReference>
<proteinExistence type="predicted"/>
<evidence type="ECO:0000313" key="5">
    <source>
        <dbReference type="Proteomes" id="UP001596156"/>
    </source>
</evidence>
<evidence type="ECO:0000313" key="4">
    <source>
        <dbReference type="EMBL" id="MFC5225774.1"/>
    </source>
</evidence>
<keyword evidence="4" id="KW-0378">Hydrolase</keyword>
<accession>A0ABW0D645</accession>
<keyword evidence="2" id="KW-0732">Signal</keyword>
<dbReference type="EMBL" id="JBHSKL010000015">
    <property type="protein sequence ID" value="MFC5225774.1"/>
    <property type="molecule type" value="Genomic_DNA"/>
</dbReference>
<dbReference type="InterPro" id="IPR000073">
    <property type="entry name" value="AB_hydrolase_1"/>
</dbReference>
<dbReference type="PANTHER" id="PTHR37017:SF11">
    <property type="entry name" value="ESTERASE_LIPASE_THIOESTERASE DOMAIN-CONTAINING PROTEIN"/>
    <property type="match status" value="1"/>
</dbReference>
<dbReference type="PANTHER" id="PTHR37017">
    <property type="entry name" value="AB HYDROLASE-1 DOMAIN-CONTAINING PROTEIN-RELATED"/>
    <property type="match status" value="1"/>
</dbReference>
<feature type="transmembrane region" description="Helical" evidence="1">
    <location>
        <begin position="305"/>
        <end position="324"/>
    </location>
</feature>
<keyword evidence="1" id="KW-0812">Transmembrane</keyword>
<dbReference type="InterPro" id="IPR052897">
    <property type="entry name" value="Sec-Metab_Biosynth_Hydrolase"/>
</dbReference>
<evidence type="ECO:0000256" key="2">
    <source>
        <dbReference type="SAM" id="SignalP"/>
    </source>
</evidence>
<sequence>MSSPRTKRRGLLSFAVLLPMAGLIPVGEAWAAEPDGGSPSAPGKPTVVLVHGAWADASGWNEVSGRLQNEGYPVVTTANPLRSLSGDSAYLAARLKAIEGPIVLVGHSYGGSVITNAAVGNPNVKSLVYIAALQPDVGESVLQLATKYPGSRLSDDPDASVPTALNAVPIPGQGDPAKDVELYIKPEKFSEVFLSDRLDSSIAEVLAAAQRSATPAAFGEPSKKPAWKTLPSWALVATEDYTIGTENLRFMAKRAGSHVVEVDAPHAVHLTDPGAVTDLIRRAAQPESGTATPSLAETGSWERTAALGGVSGLAIAGGIAMVALSRRVRPSRR</sequence>
<dbReference type="GO" id="GO:0016787">
    <property type="term" value="F:hydrolase activity"/>
    <property type="evidence" value="ECO:0007669"/>
    <property type="project" value="UniProtKB-KW"/>
</dbReference>
<feature type="chain" id="PRO_5045810220" evidence="2">
    <location>
        <begin position="32"/>
        <end position="333"/>
    </location>
</feature>
<reference evidence="5" key="1">
    <citation type="journal article" date="2019" name="Int. J. Syst. Evol. Microbiol.">
        <title>The Global Catalogue of Microorganisms (GCM) 10K type strain sequencing project: providing services to taxonomists for standard genome sequencing and annotation.</title>
        <authorList>
            <consortium name="The Broad Institute Genomics Platform"/>
            <consortium name="The Broad Institute Genome Sequencing Center for Infectious Disease"/>
            <person name="Wu L."/>
            <person name="Ma J."/>
        </authorList>
    </citation>
    <scope>NUCLEOTIDE SEQUENCE [LARGE SCALE GENOMIC DNA]</scope>
    <source>
        <strain evidence="5">CCM 8479</strain>
    </source>
</reference>
<organism evidence="4 5">
    <name type="scientific">Streptomyces fimbriatus</name>
    <dbReference type="NCBI Taxonomy" id="68197"/>
    <lineage>
        <taxon>Bacteria</taxon>
        <taxon>Bacillati</taxon>
        <taxon>Actinomycetota</taxon>
        <taxon>Actinomycetes</taxon>
        <taxon>Kitasatosporales</taxon>
        <taxon>Streptomycetaceae</taxon>
        <taxon>Streptomyces</taxon>
    </lineage>
</organism>
<dbReference type="Gene3D" id="3.40.50.1820">
    <property type="entry name" value="alpha/beta hydrolase"/>
    <property type="match status" value="1"/>
</dbReference>
<dbReference type="SUPFAM" id="SSF53474">
    <property type="entry name" value="alpha/beta-Hydrolases"/>
    <property type="match status" value="1"/>
</dbReference>
<gene>
    <name evidence="4" type="ORF">ACFPN6_14425</name>
</gene>
<name>A0ABW0D645_STRFI</name>
<dbReference type="RefSeq" id="WP_344643781.1">
    <property type="nucleotide sequence ID" value="NZ_BAAASS010000005.1"/>
</dbReference>
<dbReference type="InterPro" id="IPR029058">
    <property type="entry name" value="AB_hydrolase_fold"/>
</dbReference>
<keyword evidence="5" id="KW-1185">Reference proteome</keyword>